<feature type="domain" description="AMP-dependent synthetase/ligase" evidence="1">
    <location>
        <begin position="56"/>
        <end position="370"/>
    </location>
</feature>
<dbReference type="PANTHER" id="PTHR43201:SF11">
    <property type="entry name" value="ENZYME, PUTATIVE (JCVI)-RELATED"/>
    <property type="match status" value="1"/>
</dbReference>
<organism evidence="2 3">
    <name type="scientific">Cordyceps fumosorosea (strain ARSEF 2679)</name>
    <name type="common">Isaria fumosorosea</name>
    <dbReference type="NCBI Taxonomy" id="1081104"/>
    <lineage>
        <taxon>Eukaryota</taxon>
        <taxon>Fungi</taxon>
        <taxon>Dikarya</taxon>
        <taxon>Ascomycota</taxon>
        <taxon>Pezizomycotina</taxon>
        <taxon>Sordariomycetes</taxon>
        <taxon>Hypocreomycetidae</taxon>
        <taxon>Hypocreales</taxon>
        <taxon>Cordycipitaceae</taxon>
        <taxon>Cordyceps</taxon>
    </lineage>
</organism>
<dbReference type="Proteomes" id="UP000076744">
    <property type="component" value="Unassembled WGS sequence"/>
</dbReference>
<evidence type="ECO:0000313" key="3">
    <source>
        <dbReference type="Proteomes" id="UP000076744"/>
    </source>
</evidence>
<protein>
    <submittedName>
        <fullName evidence="2">AMP-dependent synthetase/ligase</fullName>
    </submittedName>
</protein>
<keyword evidence="3" id="KW-1185">Reference proteome</keyword>
<comment type="caution">
    <text evidence="2">The sequence shown here is derived from an EMBL/GenBank/DDBJ whole genome shotgun (WGS) entry which is preliminary data.</text>
</comment>
<sequence length="533" mass="57920">MQHLTQELFEQRSREFGELLILDDVISLHAGEEPSPVIFAYPRDAADRHSGAENDYFESYTAAQIDAYVDAAVQHLLQSGHEPKLGRVVGILGNPNLDWVVHLFALSRLGYCVAMMSLRQKPVGLASLLSSAGADAVVHDATEGTPELVSGILAIQPASSSITPIPFVPRAVYQAPLTTPRASRFFTREAQNKTTAIVFSTSGSTGLPKAIPYRHAHLALSIFTSTEPLPTLLSWPLYHGWGLGVMLGAFYYGQPCHVMDTLPALTAAEFVAALEAARPAFLPAVPHNVALIADEPRGLACLRAARYVTTGGARLPDELGERLLAAGVNISTTMGSSEATRNFATSMYRPEGDEAWDYLEFAGVLRQHVRLDPVEGSEPLHEIVLLESFPGLGTELRTEDVVRPHERKRDAWKFVCREGDFVALSTGLKLLGAPFEDRLQASPLVDGAVVVGVGRTAPGLLVLPAAGTEEDVEEEVWRLVEEANAVVPGHAEVTRDKVGVLPRSARLPRTDKGNVMRQRVYVEFAREIEALYA</sequence>
<dbReference type="RefSeq" id="XP_018707082.1">
    <property type="nucleotide sequence ID" value="XM_018845359.1"/>
</dbReference>
<dbReference type="Pfam" id="PF00501">
    <property type="entry name" value="AMP-binding"/>
    <property type="match status" value="1"/>
</dbReference>
<dbReference type="Gene3D" id="3.40.50.12780">
    <property type="entry name" value="N-terminal domain of ligase-like"/>
    <property type="match status" value="1"/>
</dbReference>
<dbReference type="PANTHER" id="PTHR43201">
    <property type="entry name" value="ACYL-COA SYNTHETASE"/>
    <property type="match status" value="1"/>
</dbReference>
<name>A0A168CBV4_CORFA</name>
<dbReference type="GO" id="GO:0006631">
    <property type="term" value="P:fatty acid metabolic process"/>
    <property type="evidence" value="ECO:0007669"/>
    <property type="project" value="TreeGrafter"/>
</dbReference>
<proteinExistence type="predicted"/>
<reference evidence="2 3" key="1">
    <citation type="journal article" date="2016" name="Genome Biol. Evol.">
        <title>Divergent and convergent evolution of fungal pathogenicity.</title>
        <authorList>
            <person name="Shang Y."/>
            <person name="Xiao G."/>
            <person name="Zheng P."/>
            <person name="Cen K."/>
            <person name="Zhan S."/>
            <person name="Wang C."/>
        </authorList>
    </citation>
    <scope>NUCLEOTIDE SEQUENCE [LARGE SCALE GENOMIC DNA]</scope>
    <source>
        <strain evidence="2 3">ARSEF 2679</strain>
    </source>
</reference>
<accession>A0A168CBV4</accession>
<gene>
    <name evidence="2" type="ORF">ISF_01752</name>
</gene>
<dbReference type="InterPro" id="IPR042099">
    <property type="entry name" value="ANL_N_sf"/>
</dbReference>
<dbReference type="GO" id="GO:0031956">
    <property type="term" value="F:medium-chain fatty acid-CoA ligase activity"/>
    <property type="evidence" value="ECO:0007669"/>
    <property type="project" value="TreeGrafter"/>
</dbReference>
<keyword evidence="2" id="KW-0436">Ligase</keyword>
<dbReference type="OrthoDB" id="429813at2759"/>
<evidence type="ECO:0000259" key="1">
    <source>
        <dbReference type="Pfam" id="PF00501"/>
    </source>
</evidence>
<evidence type="ECO:0000313" key="2">
    <source>
        <dbReference type="EMBL" id="OAA71201.1"/>
    </source>
</evidence>
<dbReference type="STRING" id="1081104.A0A168CBV4"/>
<dbReference type="Pfam" id="PF23562">
    <property type="entry name" value="AMP-binding_C_3"/>
    <property type="match status" value="1"/>
</dbReference>
<dbReference type="EMBL" id="AZHB01000003">
    <property type="protein sequence ID" value="OAA71201.1"/>
    <property type="molecule type" value="Genomic_DNA"/>
</dbReference>
<dbReference type="AlphaFoldDB" id="A0A168CBV4"/>
<dbReference type="InterPro" id="IPR000873">
    <property type="entry name" value="AMP-dep_synth/lig_dom"/>
</dbReference>
<dbReference type="SUPFAM" id="SSF56801">
    <property type="entry name" value="Acetyl-CoA synthetase-like"/>
    <property type="match status" value="1"/>
</dbReference>
<dbReference type="GeneID" id="30018044"/>